<feature type="region of interest" description="Disordered" evidence="6">
    <location>
        <begin position="1"/>
        <end position="71"/>
    </location>
</feature>
<dbReference type="AlphaFoldDB" id="A0A1A8VUJ7"/>
<evidence type="ECO:0000313" key="9">
    <source>
        <dbReference type="Proteomes" id="UP000078597"/>
    </source>
</evidence>
<proteinExistence type="predicted"/>
<comment type="subcellular location">
    <subcellularLocation>
        <location evidence="1">Nucleus</location>
    </subcellularLocation>
</comment>
<evidence type="ECO:0000256" key="2">
    <source>
        <dbReference type="ARBA" id="ARBA00023015"/>
    </source>
</evidence>
<dbReference type="Gene3D" id="1.20.5.2050">
    <property type="match status" value="1"/>
</dbReference>
<keyword evidence="2" id="KW-0805">Transcription regulation</keyword>
<dbReference type="Proteomes" id="UP000078597">
    <property type="component" value="Unassembled WGS sequence"/>
</dbReference>
<evidence type="ECO:0000256" key="3">
    <source>
        <dbReference type="ARBA" id="ARBA00023125"/>
    </source>
</evidence>
<evidence type="ECO:0000256" key="6">
    <source>
        <dbReference type="SAM" id="MobiDB-lite"/>
    </source>
</evidence>
<evidence type="ECO:0000313" key="8">
    <source>
        <dbReference type="EMBL" id="SBS84155.1"/>
    </source>
</evidence>
<evidence type="ECO:0000259" key="7">
    <source>
        <dbReference type="Pfam" id="PF00847"/>
    </source>
</evidence>
<organism evidence="8 9">
    <name type="scientific">Plasmodium malariae</name>
    <dbReference type="NCBI Taxonomy" id="5858"/>
    <lineage>
        <taxon>Eukaryota</taxon>
        <taxon>Sar</taxon>
        <taxon>Alveolata</taxon>
        <taxon>Apicomplexa</taxon>
        <taxon>Aconoidasida</taxon>
        <taxon>Haemosporida</taxon>
        <taxon>Plasmodiidae</taxon>
        <taxon>Plasmodium</taxon>
        <taxon>Plasmodium (Plasmodium)</taxon>
    </lineage>
</organism>
<keyword evidence="5" id="KW-0539">Nucleus</keyword>
<dbReference type="EMBL" id="FLQW01000481">
    <property type="protein sequence ID" value="SBS84155.1"/>
    <property type="molecule type" value="Genomic_DNA"/>
</dbReference>
<reference evidence="9" key="1">
    <citation type="submission" date="2016-05" db="EMBL/GenBank/DDBJ databases">
        <authorList>
            <person name="Naeem Raeece"/>
        </authorList>
    </citation>
    <scope>NUCLEOTIDE SEQUENCE [LARGE SCALE GENOMIC DNA]</scope>
</reference>
<keyword evidence="4" id="KW-0804">Transcription</keyword>
<protein>
    <submittedName>
        <fullName evidence="8">Transcription factor with AP2 domain(S), putative (ApiAP2)</fullName>
    </submittedName>
</protein>
<dbReference type="InterPro" id="IPR001471">
    <property type="entry name" value="AP2/ERF_dom"/>
</dbReference>
<evidence type="ECO:0000256" key="1">
    <source>
        <dbReference type="ARBA" id="ARBA00004123"/>
    </source>
</evidence>
<feature type="domain" description="AP2/ERF" evidence="7">
    <location>
        <begin position="178"/>
        <end position="229"/>
    </location>
</feature>
<accession>A0A1A8VUJ7</accession>
<evidence type="ECO:0000256" key="5">
    <source>
        <dbReference type="ARBA" id="ARBA00023242"/>
    </source>
</evidence>
<gene>
    <name evidence="8" type="ORF">PMALA_008980</name>
</gene>
<sequence>MANAREREIGREREREIGRERERERGIERERESGIERERESGIERERESGIERESESGRERGRESGIERIRERTRIGTTVEAGATARNARNNYSQVREIIHPHMTPPEYLTPSGCFSAKTNGLQQYIPKNYYRIKWIESMRSGEYLGEDYPWNLLPNWKYWKKRKYNVTYNEIPWFISKIKGVSYYQRLNVWMVQWVENGVHRIRRFRCAFGILQAKLAAEQFRKNLEESGRVDNRKSERQLRMDYIQKREERILRKKKYSKISKGQF</sequence>
<dbReference type="VEuPathDB" id="PlasmoDB:PmUG01_07046200"/>
<keyword evidence="3" id="KW-0238">DNA-binding</keyword>
<evidence type="ECO:0000256" key="4">
    <source>
        <dbReference type="ARBA" id="ARBA00023163"/>
    </source>
</evidence>
<dbReference type="GO" id="GO:0003700">
    <property type="term" value="F:DNA-binding transcription factor activity"/>
    <property type="evidence" value="ECO:0007669"/>
    <property type="project" value="InterPro"/>
</dbReference>
<dbReference type="GO" id="GO:0003677">
    <property type="term" value="F:DNA binding"/>
    <property type="evidence" value="ECO:0007669"/>
    <property type="project" value="UniProtKB-KW"/>
</dbReference>
<name>A0A1A8VUJ7_PLAMA</name>
<dbReference type="GO" id="GO:0005634">
    <property type="term" value="C:nucleus"/>
    <property type="evidence" value="ECO:0007669"/>
    <property type="project" value="UniProtKB-SubCell"/>
</dbReference>
<dbReference type="Pfam" id="PF00847">
    <property type="entry name" value="AP2"/>
    <property type="match status" value="1"/>
</dbReference>